<dbReference type="OrthoDB" id="1681234at2"/>
<feature type="domain" description="DUF1540" evidence="1">
    <location>
        <begin position="6"/>
        <end position="66"/>
    </location>
</feature>
<proteinExistence type="predicted"/>
<keyword evidence="3" id="KW-1185">Reference proteome</keyword>
<protein>
    <submittedName>
        <fullName evidence="2">DUF1540 domain-containing protein</fullName>
    </submittedName>
</protein>
<dbReference type="Pfam" id="PF07561">
    <property type="entry name" value="DUF1540"/>
    <property type="match status" value="1"/>
</dbReference>
<dbReference type="Proteomes" id="UP000463470">
    <property type="component" value="Unassembled WGS sequence"/>
</dbReference>
<dbReference type="EMBL" id="WXEY01000013">
    <property type="protein sequence ID" value="MZP30410.1"/>
    <property type="molecule type" value="Genomic_DNA"/>
</dbReference>
<accession>A0A845L6X0</accession>
<organism evidence="2 3">
    <name type="scientific">Heliomicrobium undosum</name>
    <dbReference type="NCBI Taxonomy" id="121734"/>
    <lineage>
        <taxon>Bacteria</taxon>
        <taxon>Bacillati</taxon>
        <taxon>Bacillota</taxon>
        <taxon>Clostridia</taxon>
        <taxon>Eubacteriales</taxon>
        <taxon>Heliobacteriaceae</taxon>
        <taxon>Heliomicrobium</taxon>
    </lineage>
</organism>
<name>A0A845L6X0_9FIRM</name>
<evidence type="ECO:0000313" key="2">
    <source>
        <dbReference type="EMBL" id="MZP30410.1"/>
    </source>
</evidence>
<gene>
    <name evidence="2" type="ORF">GTO91_11870</name>
</gene>
<evidence type="ECO:0000259" key="1">
    <source>
        <dbReference type="Pfam" id="PF07561"/>
    </source>
</evidence>
<dbReference type="AlphaFoldDB" id="A0A845L6X0"/>
<sequence>MPQQHIHCIVSNCHYYAAGNKCVANEILVASDKFGANQPDNVDANMSAQLTAVSVNDCMSTCCKSFVPKDSGKVDVDGIKKMQ</sequence>
<dbReference type="InterPro" id="IPR011437">
    <property type="entry name" value="DUF1540"/>
</dbReference>
<reference evidence="2 3" key="1">
    <citation type="submission" date="2020-01" db="EMBL/GenBank/DDBJ databases">
        <title>Whole-genome sequence of Heliobacterium undosum DSM 13378.</title>
        <authorList>
            <person name="Kyndt J.A."/>
            <person name="Meyer T.E."/>
        </authorList>
    </citation>
    <scope>NUCLEOTIDE SEQUENCE [LARGE SCALE GENOMIC DNA]</scope>
    <source>
        <strain evidence="2 3">DSM 13378</strain>
    </source>
</reference>
<evidence type="ECO:0000313" key="3">
    <source>
        <dbReference type="Proteomes" id="UP000463470"/>
    </source>
</evidence>
<comment type="caution">
    <text evidence="2">The sequence shown here is derived from an EMBL/GenBank/DDBJ whole genome shotgun (WGS) entry which is preliminary data.</text>
</comment>
<dbReference type="RefSeq" id="WP_161258932.1">
    <property type="nucleotide sequence ID" value="NZ_WXEY01000013.1"/>
</dbReference>